<evidence type="ECO:0000313" key="2">
    <source>
        <dbReference type="EMBL" id="PYD39910.1"/>
    </source>
</evidence>
<proteinExistence type="predicted"/>
<feature type="transmembrane region" description="Helical" evidence="1">
    <location>
        <begin position="43"/>
        <end position="71"/>
    </location>
</feature>
<keyword evidence="1" id="KW-0472">Membrane</keyword>
<name>A0A318P1G4_SERPL</name>
<protein>
    <submittedName>
        <fullName evidence="2">Uncharacterized protein</fullName>
    </submittedName>
</protein>
<comment type="caution">
    <text evidence="2">The sequence shown here is derived from an EMBL/GenBank/DDBJ whole genome shotgun (WGS) entry which is preliminary data.</text>
</comment>
<keyword evidence="1" id="KW-0812">Transmembrane</keyword>
<sequence>MKSRGVVIFVGIFLVFSLSHDLFRAVGLSQSGGWFNIDIPDGWAKYIIIFCVPVGMIATIKCLYIALHWCIRMSKSAGKGK</sequence>
<dbReference type="EMBL" id="PESE01000001">
    <property type="protein sequence ID" value="PYD39910.1"/>
    <property type="molecule type" value="Genomic_DNA"/>
</dbReference>
<gene>
    <name evidence="2" type="ORF">CT690_01080</name>
</gene>
<evidence type="ECO:0000256" key="1">
    <source>
        <dbReference type="SAM" id="Phobius"/>
    </source>
</evidence>
<accession>A0A318P1G4</accession>
<keyword evidence="1" id="KW-1133">Transmembrane helix</keyword>
<evidence type="ECO:0000313" key="3">
    <source>
        <dbReference type="Proteomes" id="UP000248196"/>
    </source>
</evidence>
<dbReference type="AlphaFoldDB" id="A0A318P1G4"/>
<dbReference type="Proteomes" id="UP000248196">
    <property type="component" value="Unassembled WGS sequence"/>
</dbReference>
<organism evidence="2 3">
    <name type="scientific">Serratia plymuthica</name>
    <dbReference type="NCBI Taxonomy" id="82996"/>
    <lineage>
        <taxon>Bacteria</taxon>
        <taxon>Pseudomonadati</taxon>
        <taxon>Pseudomonadota</taxon>
        <taxon>Gammaproteobacteria</taxon>
        <taxon>Enterobacterales</taxon>
        <taxon>Yersiniaceae</taxon>
        <taxon>Serratia</taxon>
    </lineage>
</organism>
<dbReference type="RefSeq" id="WP_020453816.1">
    <property type="nucleotide sequence ID" value="NZ_PESE01000001.1"/>
</dbReference>
<reference evidence="2 3" key="1">
    <citation type="submission" date="2017-11" db="EMBL/GenBank/DDBJ databases">
        <title>Genome sequence of the oocydin A producing rhizobacterium Serratia plymuthica 4Rx5.</title>
        <authorList>
            <person name="Matilla M.A."/>
            <person name="Udaondo Z."/>
            <person name="Salmond G.P.C."/>
        </authorList>
    </citation>
    <scope>NUCLEOTIDE SEQUENCE [LARGE SCALE GENOMIC DNA]</scope>
    <source>
        <strain evidence="2 3">4Rx5</strain>
    </source>
</reference>